<proteinExistence type="predicted"/>
<evidence type="ECO:0000256" key="1">
    <source>
        <dbReference type="ARBA" id="ARBA00022574"/>
    </source>
</evidence>
<dbReference type="OrthoDB" id="361494at2759"/>
<sequence>MNLHLLNRALGALGPQAFERAEKTRLLHALQPTTRRYGVPSSDNGGAEDLVAHRAGVSSITIDKFEGRYLLSGGADSSISMWDLESISDGSVRFLRKVVSHPSCRTSIKHNLGITHLSFYAFDSGAFLSSSYDHTLKLYNSETMETASVFDLGAVVYSHSMSPIAHHNIVACATQGPNIRLVNLNSGSASHALPGHAGAVLSTAWSPVHEHRLASAGADGTVRFWDIRKSASCLGLLDSEDSIGIQGIDGVGGGARSRQRGRAHMGAANGVIWTEDGRHVVTTGHDNKVRVWDTITGANTLVNFGPLIKNSHLTTLLPLIAPSDLTRPGKEVLFYPNPNEIMAYEMLDGTMIKRLRVPARPTKVGGQFLRGPGFKTRTTALAWRAHDVELYSAHSDGCIRAWAPRTQEDMLVDDEEIEEIAAEAESRERKRK</sequence>
<evidence type="ECO:0000256" key="4">
    <source>
        <dbReference type="ARBA" id="ARBA00023204"/>
    </source>
</evidence>
<keyword evidence="1 5" id="KW-0853">WD repeat</keyword>
<dbReference type="EMBL" id="ML978712">
    <property type="protein sequence ID" value="KAF2090515.1"/>
    <property type="molecule type" value="Genomic_DNA"/>
</dbReference>
<accession>A0A9P4HWJ7</accession>
<feature type="repeat" description="WD" evidence="5">
    <location>
        <begin position="193"/>
        <end position="228"/>
    </location>
</feature>
<protein>
    <submittedName>
        <fullName evidence="6">WD40 repeat-like protein</fullName>
    </submittedName>
</protein>
<dbReference type="GO" id="GO:0006283">
    <property type="term" value="P:transcription-coupled nucleotide-excision repair"/>
    <property type="evidence" value="ECO:0007669"/>
    <property type="project" value="InterPro"/>
</dbReference>
<feature type="repeat" description="WD" evidence="5">
    <location>
        <begin position="50"/>
        <end position="86"/>
    </location>
</feature>
<evidence type="ECO:0000313" key="6">
    <source>
        <dbReference type="EMBL" id="KAF2090515.1"/>
    </source>
</evidence>
<dbReference type="SUPFAM" id="SSF50978">
    <property type="entry name" value="WD40 repeat-like"/>
    <property type="match status" value="1"/>
</dbReference>
<dbReference type="GO" id="GO:0000209">
    <property type="term" value="P:protein polyubiquitination"/>
    <property type="evidence" value="ECO:0007669"/>
    <property type="project" value="TreeGrafter"/>
</dbReference>
<dbReference type="PANTHER" id="PTHR46202:SF1">
    <property type="entry name" value="DNA EXCISION REPAIR PROTEIN ERCC-8"/>
    <property type="match status" value="1"/>
</dbReference>
<dbReference type="InterPro" id="IPR042238">
    <property type="entry name" value="Rad28/ERCC8/Ckn1/ATCSA-1"/>
</dbReference>
<gene>
    <name evidence="6" type="ORF">K490DRAFT_4319</name>
</gene>
<feature type="non-terminal residue" evidence="6">
    <location>
        <position position="432"/>
    </location>
</feature>
<dbReference type="InterPro" id="IPR001680">
    <property type="entry name" value="WD40_rpt"/>
</dbReference>
<keyword evidence="3" id="KW-0227">DNA damage</keyword>
<evidence type="ECO:0000256" key="3">
    <source>
        <dbReference type="ARBA" id="ARBA00022763"/>
    </source>
</evidence>
<reference evidence="6" key="1">
    <citation type="journal article" date="2020" name="Stud. Mycol.">
        <title>101 Dothideomycetes genomes: a test case for predicting lifestyles and emergence of pathogens.</title>
        <authorList>
            <person name="Haridas S."/>
            <person name="Albert R."/>
            <person name="Binder M."/>
            <person name="Bloem J."/>
            <person name="Labutti K."/>
            <person name="Salamov A."/>
            <person name="Andreopoulos B."/>
            <person name="Baker S."/>
            <person name="Barry K."/>
            <person name="Bills G."/>
            <person name="Bluhm B."/>
            <person name="Cannon C."/>
            <person name="Castanera R."/>
            <person name="Culley D."/>
            <person name="Daum C."/>
            <person name="Ezra D."/>
            <person name="Gonzalez J."/>
            <person name="Henrissat B."/>
            <person name="Kuo A."/>
            <person name="Liang C."/>
            <person name="Lipzen A."/>
            <person name="Lutzoni F."/>
            <person name="Magnuson J."/>
            <person name="Mondo S."/>
            <person name="Nolan M."/>
            <person name="Ohm R."/>
            <person name="Pangilinan J."/>
            <person name="Park H.-J."/>
            <person name="Ramirez L."/>
            <person name="Alfaro M."/>
            <person name="Sun H."/>
            <person name="Tritt A."/>
            <person name="Yoshinaga Y."/>
            <person name="Zwiers L.-H."/>
            <person name="Turgeon B."/>
            <person name="Goodwin S."/>
            <person name="Spatafora J."/>
            <person name="Crous P."/>
            <person name="Grigoriev I."/>
        </authorList>
    </citation>
    <scope>NUCLEOTIDE SEQUENCE</scope>
    <source>
        <strain evidence="6">CBS 121410</strain>
    </source>
</reference>
<keyword evidence="4" id="KW-0234">DNA repair</keyword>
<keyword evidence="7" id="KW-1185">Reference proteome</keyword>
<dbReference type="Pfam" id="PF00400">
    <property type="entry name" value="WD40"/>
    <property type="match status" value="4"/>
</dbReference>
<dbReference type="GO" id="GO:0000109">
    <property type="term" value="C:nucleotide-excision repair complex"/>
    <property type="evidence" value="ECO:0007669"/>
    <property type="project" value="TreeGrafter"/>
</dbReference>
<dbReference type="InterPro" id="IPR015943">
    <property type="entry name" value="WD40/YVTN_repeat-like_dom_sf"/>
</dbReference>
<dbReference type="InterPro" id="IPR019775">
    <property type="entry name" value="WD40_repeat_CS"/>
</dbReference>
<name>A0A9P4HWJ7_9PEZI</name>
<feature type="repeat" description="WD" evidence="5">
    <location>
        <begin position="261"/>
        <end position="302"/>
    </location>
</feature>
<comment type="caution">
    <text evidence="6">The sequence shown here is derived from an EMBL/GenBank/DDBJ whole genome shotgun (WGS) entry which is preliminary data.</text>
</comment>
<dbReference type="AlphaFoldDB" id="A0A9P4HWJ7"/>
<dbReference type="InterPro" id="IPR036322">
    <property type="entry name" value="WD40_repeat_dom_sf"/>
</dbReference>
<organism evidence="6 7">
    <name type="scientific">Saccharata proteae CBS 121410</name>
    <dbReference type="NCBI Taxonomy" id="1314787"/>
    <lineage>
        <taxon>Eukaryota</taxon>
        <taxon>Fungi</taxon>
        <taxon>Dikarya</taxon>
        <taxon>Ascomycota</taxon>
        <taxon>Pezizomycotina</taxon>
        <taxon>Dothideomycetes</taxon>
        <taxon>Dothideomycetes incertae sedis</taxon>
        <taxon>Botryosphaeriales</taxon>
        <taxon>Saccharataceae</taxon>
        <taxon>Saccharata</taxon>
    </lineage>
</organism>
<dbReference type="PROSITE" id="PS50294">
    <property type="entry name" value="WD_REPEATS_REGION"/>
    <property type="match status" value="3"/>
</dbReference>
<dbReference type="PRINTS" id="PR00320">
    <property type="entry name" value="GPROTEINBRPT"/>
</dbReference>
<dbReference type="PROSITE" id="PS00678">
    <property type="entry name" value="WD_REPEATS_1"/>
    <property type="match status" value="2"/>
</dbReference>
<dbReference type="InterPro" id="IPR020472">
    <property type="entry name" value="WD40_PAC1"/>
</dbReference>
<dbReference type="PROSITE" id="PS50082">
    <property type="entry name" value="WD_REPEATS_2"/>
    <property type="match status" value="3"/>
</dbReference>
<dbReference type="Proteomes" id="UP000799776">
    <property type="component" value="Unassembled WGS sequence"/>
</dbReference>
<dbReference type="GO" id="GO:0031464">
    <property type="term" value="C:Cul4A-RING E3 ubiquitin ligase complex"/>
    <property type="evidence" value="ECO:0007669"/>
    <property type="project" value="TreeGrafter"/>
</dbReference>
<evidence type="ECO:0000256" key="2">
    <source>
        <dbReference type="ARBA" id="ARBA00022737"/>
    </source>
</evidence>
<dbReference type="PANTHER" id="PTHR46202">
    <property type="entry name" value="DNA EXCISION REPAIR PROTEIN ERCC-8"/>
    <property type="match status" value="1"/>
</dbReference>
<dbReference type="Gene3D" id="2.130.10.10">
    <property type="entry name" value="YVTN repeat-like/Quinoprotein amine dehydrogenase"/>
    <property type="match status" value="1"/>
</dbReference>
<evidence type="ECO:0000313" key="7">
    <source>
        <dbReference type="Proteomes" id="UP000799776"/>
    </source>
</evidence>
<keyword evidence="2" id="KW-0677">Repeat</keyword>
<dbReference type="GO" id="GO:0043161">
    <property type="term" value="P:proteasome-mediated ubiquitin-dependent protein catabolic process"/>
    <property type="evidence" value="ECO:0007669"/>
    <property type="project" value="TreeGrafter"/>
</dbReference>
<evidence type="ECO:0000256" key="5">
    <source>
        <dbReference type="PROSITE-ProRule" id="PRU00221"/>
    </source>
</evidence>
<dbReference type="SMART" id="SM00320">
    <property type="entry name" value="WD40"/>
    <property type="match status" value="5"/>
</dbReference>